<name>A0ABZ2LZV6_9BACT</name>
<feature type="region of interest" description="Disordered" evidence="6">
    <location>
        <begin position="389"/>
        <end position="411"/>
    </location>
</feature>
<keyword evidence="4 5" id="KW-0720">Serine protease</keyword>
<dbReference type="InterPro" id="IPR036852">
    <property type="entry name" value="Peptidase_S8/S53_dom_sf"/>
</dbReference>
<dbReference type="RefSeq" id="WP_394826100.1">
    <property type="nucleotide sequence ID" value="NZ_CP089984.1"/>
</dbReference>
<organism evidence="8 9">
    <name type="scientific">Pendulispora albinea</name>
    <dbReference type="NCBI Taxonomy" id="2741071"/>
    <lineage>
        <taxon>Bacteria</taxon>
        <taxon>Pseudomonadati</taxon>
        <taxon>Myxococcota</taxon>
        <taxon>Myxococcia</taxon>
        <taxon>Myxococcales</taxon>
        <taxon>Sorangiineae</taxon>
        <taxon>Pendulisporaceae</taxon>
        <taxon>Pendulispora</taxon>
    </lineage>
</organism>
<dbReference type="Pfam" id="PF00082">
    <property type="entry name" value="Peptidase_S8"/>
    <property type="match status" value="1"/>
</dbReference>
<feature type="active site" description="Charge relay system" evidence="5">
    <location>
        <position position="249"/>
    </location>
</feature>
<dbReference type="Proteomes" id="UP001370348">
    <property type="component" value="Chromosome"/>
</dbReference>
<evidence type="ECO:0000256" key="4">
    <source>
        <dbReference type="ARBA" id="ARBA00022825"/>
    </source>
</evidence>
<evidence type="ECO:0000256" key="1">
    <source>
        <dbReference type="ARBA" id="ARBA00011073"/>
    </source>
</evidence>
<dbReference type="Gene3D" id="3.40.50.200">
    <property type="entry name" value="Peptidase S8/S53 domain"/>
    <property type="match status" value="1"/>
</dbReference>
<evidence type="ECO:0000256" key="5">
    <source>
        <dbReference type="PROSITE-ProRule" id="PRU01240"/>
    </source>
</evidence>
<feature type="active site" description="Charge relay system" evidence="5">
    <location>
        <position position="194"/>
    </location>
</feature>
<dbReference type="PROSITE" id="PS00138">
    <property type="entry name" value="SUBTILASE_SER"/>
    <property type="match status" value="1"/>
</dbReference>
<evidence type="ECO:0000313" key="8">
    <source>
        <dbReference type="EMBL" id="WXB16476.1"/>
    </source>
</evidence>
<dbReference type="EMBL" id="CP089984">
    <property type="protein sequence ID" value="WXB16476.1"/>
    <property type="molecule type" value="Genomic_DNA"/>
</dbReference>
<comment type="similarity">
    <text evidence="1 5">Belongs to the peptidase S8 family.</text>
</comment>
<dbReference type="PROSITE" id="PS51892">
    <property type="entry name" value="SUBTILASE"/>
    <property type="match status" value="1"/>
</dbReference>
<feature type="active site" description="Charge relay system" evidence="5">
    <location>
        <position position="430"/>
    </location>
</feature>
<keyword evidence="9" id="KW-1185">Reference proteome</keyword>
<evidence type="ECO:0000259" key="7">
    <source>
        <dbReference type="Pfam" id="PF00082"/>
    </source>
</evidence>
<feature type="domain" description="Peptidase S8/S53" evidence="7">
    <location>
        <begin position="185"/>
        <end position="490"/>
    </location>
</feature>
<evidence type="ECO:0000256" key="2">
    <source>
        <dbReference type="ARBA" id="ARBA00022670"/>
    </source>
</evidence>
<dbReference type="InterPro" id="IPR051048">
    <property type="entry name" value="Peptidase_S8/S53_subtilisin"/>
</dbReference>
<evidence type="ECO:0000313" key="9">
    <source>
        <dbReference type="Proteomes" id="UP001370348"/>
    </source>
</evidence>
<keyword evidence="3 5" id="KW-0378">Hydrolase</keyword>
<dbReference type="PROSITE" id="PS51257">
    <property type="entry name" value="PROKAR_LIPOPROTEIN"/>
    <property type="match status" value="1"/>
</dbReference>
<gene>
    <name evidence="8" type="ORF">LZC94_04165</name>
</gene>
<proteinExistence type="inferred from homology"/>
<dbReference type="InterPro" id="IPR015500">
    <property type="entry name" value="Peptidase_S8_subtilisin-rel"/>
</dbReference>
<dbReference type="PANTHER" id="PTHR43399">
    <property type="entry name" value="SUBTILISIN-RELATED"/>
    <property type="match status" value="1"/>
</dbReference>
<dbReference type="PRINTS" id="PR00723">
    <property type="entry name" value="SUBTILISIN"/>
</dbReference>
<evidence type="ECO:0000256" key="6">
    <source>
        <dbReference type="SAM" id="MobiDB-lite"/>
    </source>
</evidence>
<dbReference type="InterPro" id="IPR023828">
    <property type="entry name" value="Peptidase_S8_Ser-AS"/>
</dbReference>
<keyword evidence="2 5" id="KW-0645">Protease</keyword>
<accession>A0ABZ2LZV6</accession>
<dbReference type="InterPro" id="IPR000209">
    <property type="entry name" value="Peptidase_S8/S53_dom"/>
</dbReference>
<dbReference type="PANTHER" id="PTHR43399:SF4">
    <property type="entry name" value="CELL WALL-ASSOCIATED PROTEASE"/>
    <property type="match status" value="1"/>
</dbReference>
<evidence type="ECO:0000256" key="3">
    <source>
        <dbReference type="ARBA" id="ARBA00022801"/>
    </source>
</evidence>
<protein>
    <submittedName>
        <fullName evidence="8">S8 family serine peptidase</fullName>
    </submittedName>
</protein>
<reference evidence="8 9" key="1">
    <citation type="submission" date="2021-12" db="EMBL/GenBank/DDBJ databases">
        <title>Discovery of the Pendulisporaceae a myxobacterial family with distinct sporulation behavior and unique specialized metabolism.</title>
        <authorList>
            <person name="Garcia R."/>
            <person name="Popoff A."/>
            <person name="Bader C.D."/>
            <person name="Loehr J."/>
            <person name="Walesch S."/>
            <person name="Walt C."/>
            <person name="Boldt J."/>
            <person name="Bunk B."/>
            <person name="Haeckl F.J.F.P.J."/>
            <person name="Gunesch A.P."/>
            <person name="Birkelbach J."/>
            <person name="Nuebel U."/>
            <person name="Pietschmann T."/>
            <person name="Bach T."/>
            <person name="Mueller R."/>
        </authorList>
    </citation>
    <scope>NUCLEOTIDE SEQUENCE [LARGE SCALE GENOMIC DNA]</scope>
    <source>
        <strain evidence="8 9">MSr11954</strain>
    </source>
</reference>
<dbReference type="SUPFAM" id="SSF52743">
    <property type="entry name" value="Subtilisin-like"/>
    <property type="match status" value="1"/>
</dbReference>
<sequence length="521" mass="53761">MKRIGVGAAVLSMMAGFVGCSTPSDESHESTAALGDGVEAAMAVGHAPSSVLVFLKGSADLAPSEAFATKAERTASVHTRLVDHAKSAQKPLLEWLHRQGADVKPFHIVNAVLVTDASPALLQKLAARADVARLMLDRPIRRELVQESESLVDRDGAEPGAIATVGPNITATGAPRVWSELRANGTGVVIGSSDTGVSWTHPTLKTHYRGWNGTTADHSYSWHDAVHKGSSTGNTCGYDTTAPCDDQGHGTHTVGTMVGDDGAGNQIGMAPGAKWIGCRNMDANVGKPSTYIECTEWFMAPYPQGQPDKADPSKAADIINNSWGCPASEGCQGSELQQVLKSVRAAGIVFVAAAGNSGSGCGSIVDQPATISAETLSVGAVDHRNGTIASFSSRGPSKLDQRLGPDVSAPGVSVRSAYPGNGYSSMSGTSMASPHVVGEIALVISAVPTLRGKVDELTKLVTSTATPKTSTQTCGGVSGSTIPNNTYGAGNIDAYKAVNTAKKTFESTTSTETASSEGVWQ</sequence>